<feature type="transmembrane region" description="Helical" evidence="9">
    <location>
        <begin position="280"/>
        <end position="300"/>
    </location>
</feature>
<dbReference type="GO" id="GO:1902600">
    <property type="term" value="P:proton transmembrane transport"/>
    <property type="evidence" value="ECO:0007669"/>
    <property type="project" value="InterPro"/>
</dbReference>
<dbReference type="PROSITE" id="PS51202">
    <property type="entry name" value="RCK_C"/>
    <property type="match status" value="1"/>
</dbReference>
<protein>
    <submittedName>
        <fullName evidence="11">Sodium:proton antiporter</fullName>
    </submittedName>
</protein>
<feature type="transmembrane region" description="Helical" evidence="9">
    <location>
        <begin position="372"/>
        <end position="390"/>
    </location>
</feature>
<keyword evidence="5 9" id="KW-0812">Transmembrane</keyword>
<feature type="transmembrane region" description="Helical" evidence="9">
    <location>
        <begin position="32"/>
        <end position="51"/>
    </location>
</feature>
<feature type="domain" description="RCK C-terminal" evidence="10">
    <location>
        <begin position="399"/>
        <end position="479"/>
    </location>
</feature>
<dbReference type="Proteomes" id="UP000472355">
    <property type="component" value="Unassembled WGS sequence"/>
</dbReference>
<keyword evidence="4" id="KW-0050">Antiport</keyword>
<feature type="transmembrane region" description="Helical" evidence="9">
    <location>
        <begin position="126"/>
        <end position="149"/>
    </location>
</feature>
<accession>A0A0M1LE62</accession>
<dbReference type="InterPro" id="IPR036721">
    <property type="entry name" value="RCK_C_sf"/>
</dbReference>
<name>A0A0M1LE62_CLOBO</name>
<dbReference type="Pfam" id="PF00999">
    <property type="entry name" value="Na_H_Exchanger"/>
    <property type="match status" value="1"/>
</dbReference>
<feature type="transmembrane region" description="Helical" evidence="9">
    <location>
        <begin position="231"/>
        <end position="260"/>
    </location>
</feature>
<dbReference type="GO" id="GO:0016020">
    <property type="term" value="C:membrane"/>
    <property type="evidence" value="ECO:0007669"/>
    <property type="project" value="UniProtKB-SubCell"/>
</dbReference>
<dbReference type="SUPFAM" id="SSF116726">
    <property type="entry name" value="TrkA C-terminal domain-like"/>
    <property type="match status" value="1"/>
</dbReference>
<dbReference type="Pfam" id="PF02080">
    <property type="entry name" value="TrkA_C"/>
    <property type="match status" value="1"/>
</dbReference>
<dbReference type="InterPro" id="IPR006153">
    <property type="entry name" value="Cation/H_exchanger_TM"/>
</dbReference>
<dbReference type="AlphaFoldDB" id="A0A0M1LE62"/>
<organism evidence="11 13">
    <name type="scientific">Clostridium botulinum</name>
    <dbReference type="NCBI Taxonomy" id="1491"/>
    <lineage>
        <taxon>Bacteria</taxon>
        <taxon>Bacillati</taxon>
        <taxon>Bacillota</taxon>
        <taxon>Clostridia</taxon>
        <taxon>Eubacteriales</taxon>
        <taxon>Clostridiaceae</taxon>
        <taxon>Clostridium</taxon>
    </lineage>
</organism>
<dbReference type="GO" id="GO:0015297">
    <property type="term" value="F:antiporter activity"/>
    <property type="evidence" value="ECO:0007669"/>
    <property type="project" value="UniProtKB-KW"/>
</dbReference>
<dbReference type="Gene3D" id="1.20.1530.20">
    <property type="match status" value="1"/>
</dbReference>
<dbReference type="EMBL" id="SGKU01000014">
    <property type="protein sequence ID" value="NFA42277.1"/>
    <property type="molecule type" value="Genomic_DNA"/>
</dbReference>
<reference evidence="12 14" key="2">
    <citation type="submission" date="2019-04" db="EMBL/GenBank/DDBJ databases">
        <title>Genome sequencing of Clostridium botulinum Groups I-IV and Clostridium butyricum.</title>
        <authorList>
            <person name="Brunt J."/>
            <person name="Van Vliet A.H.M."/>
            <person name="Stringer S.C."/>
            <person name="Carter A.T."/>
            <person name="Peck M.W."/>
        </authorList>
    </citation>
    <scope>NUCLEOTIDE SEQUENCE [LARGE SCALE GENOMIC DNA]</scope>
    <source>
        <strain evidence="12 14">CB-K-33E</strain>
    </source>
</reference>
<evidence type="ECO:0000256" key="4">
    <source>
        <dbReference type="ARBA" id="ARBA00022449"/>
    </source>
</evidence>
<comment type="similarity">
    <text evidence="2">Belongs to the monovalent cation:proton antiporter 2 (CPA2) transporter (TC 2.A.37) family.</text>
</comment>
<evidence type="ECO:0000256" key="3">
    <source>
        <dbReference type="ARBA" id="ARBA00022448"/>
    </source>
</evidence>
<keyword evidence="6 9" id="KW-1133">Transmembrane helix</keyword>
<feature type="transmembrane region" description="Helical" evidence="9">
    <location>
        <begin position="161"/>
        <end position="185"/>
    </location>
</feature>
<evidence type="ECO:0000256" key="1">
    <source>
        <dbReference type="ARBA" id="ARBA00004141"/>
    </source>
</evidence>
<dbReference type="EMBL" id="SWVK01000026">
    <property type="protein sequence ID" value="NFN36596.1"/>
    <property type="molecule type" value="Genomic_DNA"/>
</dbReference>
<feature type="transmembrane region" description="Helical" evidence="9">
    <location>
        <begin position="99"/>
        <end position="120"/>
    </location>
</feature>
<sequence length="479" mass="54130">MEEAISFESILIISVLAFITPLLINSFKKIKIPFVVGEIFIGLIFGKSFLNLVHEDIWIVFLSNLGLAYLMFLSGLEIDFNQFKSNEDGNEKENKTSKTLLICFFMLIISLIVSYIISIYFVKIGIIKNVFFSTFLLTSTAPGLLVPLLKERNLLDSDYGQTLLIFSLLCEFVCLIAITILSTIIDSGLSYKNFLFTILIVLSYFIYRIINKSMKKFSFNIENFKGLHIEVRAAFALIIILVSVSHALGAEIVMGSFLAGVIFSLVSDYNREDLKEKLDIIGYGFLIPIFFIQLGVNLDIKTIFNDIKMLEFIPFLLIAFYLVKSLASILLHFLFGTNKAISSGFILSSQLSLMIVGLQIAHSLNVVNDSVYTLFIVTTIISCFIFPILFDKIFKYDGIVIKKSSSLDKICIRERILSNSNLFDKPLKEIKFPPSCRIFMIMRGLEEILPNGETILRKGDILLLAGIKANEDEMLEMVT</sequence>
<dbReference type="RefSeq" id="WP_053341833.1">
    <property type="nucleotide sequence ID" value="NZ_JACBBU010000001.1"/>
</dbReference>
<evidence type="ECO:0000256" key="2">
    <source>
        <dbReference type="ARBA" id="ARBA00005551"/>
    </source>
</evidence>
<evidence type="ECO:0000256" key="7">
    <source>
        <dbReference type="ARBA" id="ARBA00023065"/>
    </source>
</evidence>
<evidence type="ECO:0000256" key="9">
    <source>
        <dbReference type="SAM" id="Phobius"/>
    </source>
</evidence>
<feature type="transmembrane region" description="Helical" evidence="9">
    <location>
        <begin position="312"/>
        <end position="335"/>
    </location>
</feature>
<comment type="caution">
    <text evidence="11">The sequence shown here is derived from an EMBL/GenBank/DDBJ whole genome shotgun (WGS) entry which is preliminary data.</text>
</comment>
<dbReference type="PANTHER" id="PTHR43562:SF1">
    <property type="entry name" value="NA(+)_H(+) ANTIPORTER YJBQ-RELATED"/>
    <property type="match status" value="1"/>
</dbReference>
<dbReference type="InterPro" id="IPR006037">
    <property type="entry name" value="RCK_C"/>
</dbReference>
<dbReference type="GO" id="GO:0006813">
    <property type="term" value="P:potassium ion transport"/>
    <property type="evidence" value="ECO:0007669"/>
    <property type="project" value="InterPro"/>
</dbReference>
<evidence type="ECO:0000259" key="10">
    <source>
        <dbReference type="PROSITE" id="PS51202"/>
    </source>
</evidence>
<evidence type="ECO:0000256" key="6">
    <source>
        <dbReference type="ARBA" id="ARBA00022989"/>
    </source>
</evidence>
<comment type="subcellular location">
    <subcellularLocation>
        <location evidence="1">Membrane</location>
        <topology evidence="1">Multi-pass membrane protein</topology>
    </subcellularLocation>
</comment>
<evidence type="ECO:0000313" key="11">
    <source>
        <dbReference type="EMBL" id="NFA42277.1"/>
    </source>
</evidence>
<dbReference type="InterPro" id="IPR038770">
    <property type="entry name" value="Na+/solute_symporter_sf"/>
</dbReference>
<feature type="transmembrane region" description="Helical" evidence="9">
    <location>
        <begin position="57"/>
        <end position="78"/>
    </location>
</feature>
<feature type="transmembrane region" description="Helical" evidence="9">
    <location>
        <begin position="341"/>
        <end position="360"/>
    </location>
</feature>
<evidence type="ECO:0000313" key="14">
    <source>
        <dbReference type="Proteomes" id="UP000473681"/>
    </source>
</evidence>
<evidence type="ECO:0000313" key="12">
    <source>
        <dbReference type="EMBL" id="NFN36596.1"/>
    </source>
</evidence>
<dbReference type="GO" id="GO:0008324">
    <property type="term" value="F:monoatomic cation transmembrane transporter activity"/>
    <property type="evidence" value="ECO:0007669"/>
    <property type="project" value="InterPro"/>
</dbReference>
<feature type="transmembrane region" description="Helical" evidence="9">
    <location>
        <begin position="191"/>
        <end position="210"/>
    </location>
</feature>
<dbReference type="Gene3D" id="3.30.70.1450">
    <property type="entry name" value="Regulator of K+ conductance, C-terminal domain"/>
    <property type="match status" value="1"/>
</dbReference>
<reference evidence="11 13" key="1">
    <citation type="submission" date="2019-02" db="EMBL/GenBank/DDBJ databases">
        <title>Genome sequencing of Clostridium botulinum clinical isolates.</title>
        <authorList>
            <person name="Brunt J."/>
            <person name="Van Vliet A.H.M."/>
            <person name="Stringer S.C."/>
            <person name="Grant K.A."/>
            <person name="Carter A.C."/>
            <person name="Peck M.W."/>
        </authorList>
    </citation>
    <scope>NUCLEOTIDE SEQUENCE [LARGE SCALE GENOMIC DNA]</scope>
    <source>
        <strain evidence="11 13">H113700579</strain>
    </source>
</reference>
<feature type="transmembrane region" description="Helical" evidence="9">
    <location>
        <begin position="6"/>
        <end position="25"/>
    </location>
</feature>
<proteinExistence type="inferred from homology"/>
<gene>
    <name evidence="11" type="ORF">EXM65_06705</name>
    <name evidence="12" type="ORF">FDB51_16095</name>
</gene>
<evidence type="ECO:0000256" key="8">
    <source>
        <dbReference type="ARBA" id="ARBA00023136"/>
    </source>
</evidence>
<keyword evidence="3" id="KW-0813">Transport</keyword>
<dbReference type="PANTHER" id="PTHR43562">
    <property type="entry name" value="NAPA-TYPE SODIUM/HYDROGEN ANTIPORTER"/>
    <property type="match status" value="1"/>
</dbReference>
<keyword evidence="8 9" id="KW-0472">Membrane</keyword>
<evidence type="ECO:0000313" key="13">
    <source>
        <dbReference type="Proteomes" id="UP000472355"/>
    </source>
</evidence>
<dbReference type="OrthoDB" id="9793589at2"/>
<dbReference type="Proteomes" id="UP000473681">
    <property type="component" value="Unassembled WGS sequence"/>
</dbReference>
<keyword evidence="7" id="KW-0406">Ion transport</keyword>
<evidence type="ECO:0000256" key="5">
    <source>
        <dbReference type="ARBA" id="ARBA00022692"/>
    </source>
</evidence>